<reference evidence="8" key="1">
    <citation type="submission" date="2016-11" db="UniProtKB">
        <authorList>
            <consortium name="WormBaseParasite"/>
        </authorList>
    </citation>
    <scope>IDENTIFICATION</scope>
</reference>
<dbReference type="AlphaFoldDB" id="A0A1I8BZV7"/>
<accession>A0A1I8BZV7</accession>
<evidence type="ECO:0000256" key="5">
    <source>
        <dbReference type="ARBA" id="ARBA00023136"/>
    </source>
</evidence>
<keyword evidence="6" id="KW-0732">Signal</keyword>
<comment type="subcellular location">
    <subcellularLocation>
        <location evidence="1">Membrane</location>
    </subcellularLocation>
</comment>
<comment type="similarity">
    <text evidence="2">Belongs to the UPF0057 (PMP3) family.</text>
</comment>
<dbReference type="Proteomes" id="UP000095281">
    <property type="component" value="Unplaced"/>
</dbReference>
<keyword evidence="3" id="KW-0812">Transmembrane</keyword>
<evidence type="ECO:0000256" key="2">
    <source>
        <dbReference type="ARBA" id="ARBA00009530"/>
    </source>
</evidence>
<dbReference type="WBParaSite" id="MhA1_Contig79.frz3.gene2">
    <property type="protein sequence ID" value="MhA1_Contig79.frz3.gene2"/>
    <property type="gene ID" value="MhA1_Contig79.frz3.gene2"/>
</dbReference>
<evidence type="ECO:0000256" key="1">
    <source>
        <dbReference type="ARBA" id="ARBA00004370"/>
    </source>
</evidence>
<dbReference type="InterPro" id="IPR000612">
    <property type="entry name" value="PMP3"/>
</dbReference>
<evidence type="ECO:0000313" key="7">
    <source>
        <dbReference type="Proteomes" id="UP000095281"/>
    </source>
</evidence>
<evidence type="ECO:0000256" key="3">
    <source>
        <dbReference type="ARBA" id="ARBA00022692"/>
    </source>
</evidence>
<organism evidence="7 8">
    <name type="scientific">Meloidogyne hapla</name>
    <name type="common">Root-knot nematode worm</name>
    <dbReference type="NCBI Taxonomy" id="6305"/>
    <lineage>
        <taxon>Eukaryota</taxon>
        <taxon>Metazoa</taxon>
        <taxon>Ecdysozoa</taxon>
        <taxon>Nematoda</taxon>
        <taxon>Chromadorea</taxon>
        <taxon>Rhabditida</taxon>
        <taxon>Tylenchina</taxon>
        <taxon>Tylenchomorpha</taxon>
        <taxon>Tylenchoidea</taxon>
        <taxon>Meloidogynidae</taxon>
        <taxon>Meloidogyninae</taxon>
        <taxon>Meloidogyne</taxon>
    </lineage>
</organism>
<keyword evidence="7" id="KW-1185">Reference proteome</keyword>
<sequence length="94" mass="10963">MLKFIFICTLLNISLCFIYYPVSAFPERSRNEEKVSVSEFVENNKNVDLLKRVKRRFDDRYWTPKQVFEAILCVFLPPVAVLLHGGDISTKMAC</sequence>
<dbReference type="PROSITE" id="PS01309">
    <property type="entry name" value="UPF0057"/>
    <property type="match status" value="1"/>
</dbReference>
<dbReference type="GO" id="GO:0016020">
    <property type="term" value="C:membrane"/>
    <property type="evidence" value="ECO:0007669"/>
    <property type="project" value="UniProtKB-SubCell"/>
</dbReference>
<evidence type="ECO:0000313" key="8">
    <source>
        <dbReference type="WBParaSite" id="MhA1_Contig79.frz3.gene2"/>
    </source>
</evidence>
<name>A0A1I8BZV7_MELHA</name>
<feature type="chain" id="PRO_5009316354" evidence="6">
    <location>
        <begin position="25"/>
        <end position="94"/>
    </location>
</feature>
<evidence type="ECO:0000256" key="6">
    <source>
        <dbReference type="SAM" id="SignalP"/>
    </source>
</evidence>
<proteinExistence type="inferred from homology"/>
<keyword evidence="4" id="KW-1133">Transmembrane helix</keyword>
<protein>
    <submittedName>
        <fullName evidence="8">Uncharacterized protein</fullName>
    </submittedName>
</protein>
<evidence type="ECO:0000256" key="4">
    <source>
        <dbReference type="ARBA" id="ARBA00022989"/>
    </source>
</evidence>
<feature type="signal peptide" evidence="6">
    <location>
        <begin position="1"/>
        <end position="24"/>
    </location>
</feature>
<keyword evidence="5" id="KW-0472">Membrane</keyword>